<dbReference type="GO" id="GO:0032267">
    <property type="term" value="F:tRNA(Ile)-lysidine synthase activity"/>
    <property type="evidence" value="ECO:0007669"/>
    <property type="project" value="UniProtKB-EC"/>
</dbReference>
<dbReference type="Gene3D" id="3.30.465.60">
    <property type="match status" value="1"/>
</dbReference>
<evidence type="ECO:0000256" key="7">
    <source>
        <dbReference type="ARBA" id="ARBA00048539"/>
    </source>
</evidence>
<dbReference type="CDD" id="cd01992">
    <property type="entry name" value="TilS_N"/>
    <property type="match status" value="1"/>
</dbReference>
<dbReference type="HAMAP" id="MF_01161">
    <property type="entry name" value="tRNA_Ile_lys_synt"/>
    <property type="match status" value="1"/>
</dbReference>
<evidence type="ECO:0000256" key="4">
    <source>
        <dbReference type="ARBA" id="ARBA00022694"/>
    </source>
</evidence>
<dbReference type="SUPFAM" id="SSF82829">
    <property type="entry name" value="MesJ substrate recognition domain-like"/>
    <property type="match status" value="1"/>
</dbReference>
<keyword evidence="5 8" id="KW-0547">Nucleotide-binding</keyword>
<comment type="function">
    <text evidence="8">Ligates lysine onto the cytidine present at position 34 of the AUA codon-specific tRNA(Ile) that contains the anticodon CAU, in an ATP-dependent manner. Cytidine is converted to lysidine, thus changing the amino acid specificity of the tRNA from methionine to isoleucine.</text>
</comment>
<dbReference type="EC" id="6.3.4.19" evidence="8"/>
<feature type="binding site" evidence="8">
    <location>
        <begin position="26"/>
        <end position="31"/>
    </location>
    <ligand>
        <name>ATP</name>
        <dbReference type="ChEBI" id="CHEBI:30616"/>
    </ligand>
</feature>
<name>A0ABT2TMS2_9FIRM</name>
<keyword evidence="2 8" id="KW-0963">Cytoplasm</keyword>
<evidence type="ECO:0000256" key="5">
    <source>
        <dbReference type="ARBA" id="ARBA00022741"/>
    </source>
</evidence>
<evidence type="ECO:0000256" key="3">
    <source>
        <dbReference type="ARBA" id="ARBA00022598"/>
    </source>
</evidence>
<proteinExistence type="inferred from homology"/>
<dbReference type="Gene3D" id="3.50.40.10">
    <property type="entry name" value="Phenylalanyl-trna Synthetase, Chain B, domain 3"/>
    <property type="match status" value="1"/>
</dbReference>
<evidence type="ECO:0000256" key="1">
    <source>
        <dbReference type="ARBA" id="ARBA00004496"/>
    </source>
</evidence>
<gene>
    <name evidence="8 10" type="primary">tilS</name>
    <name evidence="10" type="ORF">OCV88_11300</name>
</gene>
<evidence type="ECO:0000256" key="6">
    <source>
        <dbReference type="ARBA" id="ARBA00022840"/>
    </source>
</evidence>
<reference evidence="10 11" key="1">
    <citation type="journal article" date="2021" name="ISME Commun">
        <title>Automated analysis of genomic sequences facilitates high-throughput and comprehensive description of bacteria.</title>
        <authorList>
            <person name="Hitch T.C.A."/>
        </authorList>
    </citation>
    <scope>NUCLEOTIDE SEQUENCE [LARGE SCALE GENOMIC DNA]</scope>
    <source>
        <strain evidence="10 11">Sanger_109</strain>
    </source>
</reference>
<evidence type="ECO:0000259" key="9">
    <source>
        <dbReference type="SMART" id="SM00977"/>
    </source>
</evidence>
<dbReference type="InterPro" id="IPR012795">
    <property type="entry name" value="tRNA_Ile_lys_synt_N"/>
</dbReference>
<dbReference type="SMART" id="SM00977">
    <property type="entry name" value="TilS_C"/>
    <property type="match status" value="1"/>
</dbReference>
<evidence type="ECO:0000313" key="11">
    <source>
        <dbReference type="Proteomes" id="UP001652442"/>
    </source>
</evidence>
<dbReference type="Proteomes" id="UP001652442">
    <property type="component" value="Unassembled WGS sequence"/>
</dbReference>
<evidence type="ECO:0000256" key="8">
    <source>
        <dbReference type="HAMAP-Rule" id="MF_01161"/>
    </source>
</evidence>
<dbReference type="PANTHER" id="PTHR43033:SF1">
    <property type="entry name" value="TRNA(ILE)-LYSIDINE SYNTHASE-RELATED"/>
    <property type="match status" value="1"/>
</dbReference>
<keyword evidence="6 8" id="KW-0067">ATP-binding</keyword>
<dbReference type="NCBIfam" id="TIGR02432">
    <property type="entry name" value="lysidine_TilS_N"/>
    <property type="match status" value="1"/>
</dbReference>
<dbReference type="InterPro" id="IPR012094">
    <property type="entry name" value="tRNA_Ile_lys_synt"/>
</dbReference>
<keyword evidence="4 8" id="KW-0819">tRNA processing</keyword>
<evidence type="ECO:0000256" key="2">
    <source>
        <dbReference type="ARBA" id="ARBA00022490"/>
    </source>
</evidence>
<dbReference type="InterPro" id="IPR012796">
    <property type="entry name" value="Lysidine-tRNA-synth_C"/>
</dbReference>
<accession>A0ABT2TMS2</accession>
<dbReference type="InterPro" id="IPR020825">
    <property type="entry name" value="Phe-tRNA_synthase-like_B3/B4"/>
</dbReference>
<dbReference type="EMBL" id="JAOQJQ010000004">
    <property type="protein sequence ID" value="MCU6762917.1"/>
    <property type="molecule type" value="Genomic_DNA"/>
</dbReference>
<feature type="domain" description="Lysidine-tRNA(Ile) synthetase C-terminal" evidence="9">
    <location>
        <begin position="391"/>
        <end position="463"/>
    </location>
</feature>
<dbReference type="SUPFAM" id="SSF52402">
    <property type="entry name" value="Adenine nucleotide alpha hydrolases-like"/>
    <property type="match status" value="1"/>
</dbReference>
<dbReference type="RefSeq" id="WP_262591216.1">
    <property type="nucleotide sequence ID" value="NZ_JAOQJQ010000004.1"/>
</dbReference>
<comment type="domain">
    <text evidence="8">The N-terminal region contains the highly conserved SGGXDS motif, predicted to be a P-loop motif involved in ATP binding.</text>
</comment>
<dbReference type="Pfam" id="PF01171">
    <property type="entry name" value="ATP_bind_3"/>
    <property type="match status" value="1"/>
</dbReference>
<comment type="caution">
    <text evidence="10">The sequence shown here is derived from an EMBL/GenBank/DDBJ whole genome shotgun (WGS) entry which is preliminary data.</text>
</comment>
<dbReference type="Pfam" id="PF11734">
    <property type="entry name" value="TilS_C"/>
    <property type="match status" value="1"/>
</dbReference>
<evidence type="ECO:0000313" key="10">
    <source>
        <dbReference type="EMBL" id="MCU6762917.1"/>
    </source>
</evidence>
<sequence length="471" mass="54171">MINKILEFQEKYHMIQEGDKIVAGFSGGADSVCLLLVLKLLRECLDFEFMAVHVEHGIRGEESQKDAKSAQKFCQQNEIKIEVFHVDVPAKAAAAGMGLEEMARQLRYQCFYDACERFGGNKIAVAHHSDDCAETMLFQLSRGSGIRGLTGIMPVRDNIIRPLLCVSRKEILEFLKERGQEYCTDSTNDQDVYARNRIRKYVIPQLLQINNQAVEHMQRTAKLAAEVCDFLDTAAWDAGSEGVIISYDKADTERIRELRMRKDVLARMHPVLQKNFLYQLLGRLAGSRKDIGSVHVTALFELFGQQAGKELNLPYSLKAVCEYDYVWIFNQELYRRENAPDEIVLAPPGVWDLKDGRKLEARVFDFDGDCKKIPEKRYTKWFDYDKINSNVLLRKRRTGDYFITDSSGNHKKLKAFFIQEKVPRLQRDLVWLLADGSHILWIVGYRISEAYKVTQETKRILEVYVSGGNEK</sequence>
<organism evidence="10 11">
    <name type="scientific">Brotonthovivens ammoniilytica</name>
    <dbReference type="NCBI Taxonomy" id="2981725"/>
    <lineage>
        <taxon>Bacteria</taxon>
        <taxon>Bacillati</taxon>
        <taxon>Bacillota</taxon>
        <taxon>Clostridia</taxon>
        <taxon>Lachnospirales</taxon>
        <taxon>Lachnospiraceae</taxon>
        <taxon>Brotonthovivens</taxon>
    </lineage>
</organism>
<dbReference type="Gene3D" id="3.40.50.620">
    <property type="entry name" value="HUPs"/>
    <property type="match status" value="1"/>
</dbReference>
<protein>
    <recommendedName>
        <fullName evidence="8">tRNA(Ile)-lysidine synthase</fullName>
        <ecNumber evidence="8">6.3.4.19</ecNumber>
    </recommendedName>
    <alternativeName>
        <fullName evidence="8">tRNA(Ile)-2-lysyl-cytidine synthase</fullName>
    </alternativeName>
    <alternativeName>
        <fullName evidence="8">tRNA(Ile)-lysidine synthetase</fullName>
    </alternativeName>
</protein>
<dbReference type="PANTHER" id="PTHR43033">
    <property type="entry name" value="TRNA(ILE)-LYSIDINE SYNTHASE-RELATED"/>
    <property type="match status" value="1"/>
</dbReference>
<comment type="subcellular location">
    <subcellularLocation>
        <location evidence="1 8">Cytoplasm</location>
    </subcellularLocation>
</comment>
<dbReference type="InterPro" id="IPR011063">
    <property type="entry name" value="TilS/TtcA_N"/>
</dbReference>
<keyword evidence="3 8" id="KW-0436">Ligase</keyword>
<keyword evidence="11" id="KW-1185">Reference proteome</keyword>
<dbReference type="NCBIfam" id="TIGR02433">
    <property type="entry name" value="lysidine_TilS_C"/>
    <property type="match status" value="1"/>
</dbReference>
<comment type="catalytic activity">
    <reaction evidence="7 8">
        <text>cytidine(34) in tRNA(Ile2) + L-lysine + ATP = lysidine(34) in tRNA(Ile2) + AMP + diphosphate + H(+)</text>
        <dbReference type="Rhea" id="RHEA:43744"/>
        <dbReference type="Rhea" id="RHEA-COMP:10625"/>
        <dbReference type="Rhea" id="RHEA-COMP:10670"/>
        <dbReference type="ChEBI" id="CHEBI:15378"/>
        <dbReference type="ChEBI" id="CHEBI:30616"/>
        <dbReference type="ChEBI" id="CHEBI:32551"/>
        <dbReference type="ChEBI" id="CHEBI:33019"/>
        <dbReference type="ChEBI" id="CHEBI:82748"/>
        <dbReference type="ChEBI" id="CHEBI:83665"/>
        <dbReference type="ChEBI" id="CHEBI:456215"/>
        <dbReference type="EC" id="6.3.4.19"/>
    </reaction>
</comment>
<comment type="similarity">
    <text evidence="8">Belongs to the tRNA(Ile)-lysidine synthase family.</text>
</comment>
<dbReference type="InterPro" id="IPR014729">
    <property type="entry name" value="Rossmann-like_a/b/a_fold"/>
</dbReference>
<dbReference type="SUPFAM" id="SSF56037">
    <property type="entry name" value="PheT/TilS domain"/>
    <property type="match status" value="1"/>
</dbReference>